<dbReference type="EMBL" id="LFJN01000043">
    <property type="protein sequence ID" value="KPI35169.1"/>
    <property type="molecule type" value="Genomic_DNA"/>
</dbReference>
<sequence>MYFKPVYKTKMCNSQLALLTGLLALLISMPSASAASNAIVINQCGAPIYVASVKNNNNAQPWALPAGQRYTEPLLVKSSGVSIKVQASPGGKVAQFEFTLASDGKVYYDISNIDGNPFAAHGVSLVPSVKSSVANPTCVAVDCPPGARCDAAYNLPDDVRTKVCPGMTDLVFTLCTKSPLGGGGGATAGSAPAPAASTVSKSTVSKSKSKSRIQRRVEVE</sequence>
<dbReference type="Pfam" id="PF04681">
    <property type="entry name" value="Bys1"/>
    <property type="match status" value="1"/>
</dbReference>
<name>A0A0N0NI94_9EURO</name>
<feature type="chain" id="PRO_5005856651" description="Antigenic thaumatin-like protein" evidence="2">
    <location>
        <begin position="35"/>
        <end position="220"/>
    </location>
</feature>
<dbReference type="VEuPathDB" id="FungiDB:AB675_10156"/>
<feature type="signal peptide" evidence="2">
    <location>
        <begin position="1"/>
        <end position="34"/>
    </location>
</feature>
<proteinExistence type="predicted"/>
<evidence type="ECO:0000256" key="1">
    <source>
        <dbReference type="SAM" id="MobiDB-lite"/>
    </source>
</evidence>
<dbReference type="InterPro" id="IPR037176">
    <property type="entry name" value="Osmotin/thaumatin-like_sf"/>
</dbReference>
<reference evidence="3 4" key="1">
    <citation type="submission" date="2015-06" db="EMBL/GenBank/DDBJ databases">
        <title>Draft genome of the ant-associated black yeast Phialophora attae CBS 131958.</title>
        <authorList>
            <person name="Moreno L.F."/>
            <person name="Stielow B.J."/>
            <person name="de Hoog S."/>
            <person name="Vicente V.A."/>
            <person name="Weiss V.A."/>
            <person name="de Vries M."/>
            <person name="Cruz L.M."/>
            <person name="Souza E.M."/>
        </authorList>
    </citation>
    <scope>NUCLEOTIDE SEQUENCE [LARGE SCALE GENOMIC DNA]</scope>
    <source>
        <strain evidence="3 4">CBS 131958</strain>
    </source>
</reference>
<dbReference type="AlphaFoldDB" id="A0A0N0NI94"/>
<dbReference type="Proteomes" id="UP000038010">
    <property type="component" value="Unassembled WGS sequence"/>
</dbReference>
<dbReference type="PANTHER" id="PTHR36195:SF4">
    <property type="entry name" value="DOMAIN PROTEIN, PUTATIVE (AFU_ORTHOLOGUE AFUA_5G01990)-RELATED"/>
    <property type="match status" value="1"/>
</dbReference>
<protein>
    <recommendedName>
        <fullName evidence="5">Antigenic thaumatin-like protein</fullName>
    </recommendedName>
</protein>
<dbReference type="GeneID" id="28730788"/>
<comment type="caution">
    <text evidence="3">The sequence shown here is derived from an EMBL/GenBank/DDBJ whole genome shotgun (WGS) entry which is preliminary data.</text>
</comment>
<feature type="compositionally biased region" description="Low complexity" evidence="1">
    <location>
        <begin position="188"/>
        <end position="206"/>
    </location>
</feature>
<evidence type="ECO:0000313" key="3">
    <source>
        <dbReference type="EMBL" id="KPI35169.1"/>
    </source>
</evidence>
<dbReference type="OrthoDB" id="5144514at2759"/>
<feature type="region of interest" description="Disordered" evidence="1">
    <location>
        <begin position="183"/>
        <end position="220"/>
    </location>
</feature>
<accession>A0A0N0NI94</accession>
<keyword evidence="2" id="KW-0732">Signal</keyword>
<organism evidence="3 4">
    <name type="scientific">Cyphellophora attinorum</name>
    <dbReference type="NCBI Taxonomy" id="1664694"/>
    <lineage>
        <taxon>Eukaryota</taxon>
        <taxon>Fungi</taxon>
        <taxon>Dikarya</taxon>
        <taxon>Ascomycota</taxon>
        <taxon>Pezizomycotina</taxon>
        <taxon>Eurotiomycetes</taxon>
        <taxon>Chaetothyriomycetidae</taxon>
        <taxon>Chaetothyriales</taxon>
        <taxon>Cyphellophoraceae</taxon>
        <taxon>Cyphellophora</taxon>
    </lineage>
</organism>
<dbReference type="PANTHER" id="PTHR36195">
    <property type="entry name" value="DOMAIN PROTEIN, PUTATIVE (AFU_ORTHOLOGUE AFUA_5G01990)-RELATED-RELATED"/>
    <property type="match status" value="1"/>
</dbReference>
<evidence type="ECO:0000256" key="2">
    <source>
        <dbReference type="SAM" id="SignalP"/>
    </source>
</evidence>
<evidence type="ECO:0000313" key="4">
    <source>
        <dbReference type="Proteomes" id="UP000038010"/>
    </source>
</evidence>
<keyword evidence="4" id="KW-1185">Reference proteome</keyword>
<dbReference type="RefSeq" id="XP_017995132.1">
    <property type="nucleotide sequence ID" value="XM_018138908.1"/>
</dbReference>
<dbReference type="InterPro" id="IPR006771">
    <property type="entry name" value="CetA-like"/>
</dbReference>
<evidence type="ECO:0008006" key="5">
    <source>
        <dbReference type="Google" id="ProtNLM"/>
    </source>
</evidence>
<dbReference type="SUPFAM" id="SSF49870">
    <property type="entry name" value="Osmotin, thaumatin-like protein"/>
    <property type="match status" value="1"/>
</dbReference>
<gene>
    <name evidence="3" type="ORF">AB675_10156</name>
</gene>